<dbReference type="InterPro" id="IPR015421">
    <property type="entry name" value="PyrdxlP-dep_Trfase_major"/>
</dbReference>
<name>A0ABV1E197_9FIRM</name>
<organism evidence="1 2">
    <name type="scientific">Solibaculum intestinale</name>
    <dbReference type="NCBI Taxonomy" id="3133165"/>
    <lineage>
        <taxon>Bacteria</taxon>
        <taxon>Bacillati</taxon>
        <taxon>Bacillota</taxon>
        <taxon>Clostridia</taxon>
        <taxon>Eubacteriales</taxon>
        <taxon>Oscillospiraceae</taxon>
        <taxon>Solibaculum</taxon>
    </lineage>
</organism>
<dbReference type="Gene3D" id="3.90.1150.60">
    <property type="entry name" value="Methioning gamme-lyase, C-terminal domain"/>
    <property type="match status" value="1"/>
</dbReference>
<reference evidence="1 2" key="1">
    <citation type="submission" date="2024-03" db="EMBL/GenBank/DDBJ databases">
        <title>Human intestinal bacterial collection.</title>
        <authorList>
            <person name="Pauvert C."/>
            <person name="Hitch T.C.A."/>
            <person name="Clavel T."/>
        </authorList>
    </citation>
    <scope>NUCLEOTIDE SEQUENCE [LARGE SCALE GENOMIC DNA]</scope>
    <source>
        <strain evidence="1 2">CLA-JM-H44</strain>
    </source>
</reference>
<accession>A0ABV1E197</accession>
<dbReference type="SUPFAM" id="SSF53383">
    <property type="entry name" value="PLP-dependent transferases"/>
    <property type="match status" value="1"/>
</dbReference>
<dbReference type="EMBL" id="JBBMFD010000008">
    <property type="protein sequence ID" value="MEQ2440505.1"/>
    <property type="molecule type" value="Genomic_DNA"/>
</dbReference>
<dbReference type="Proteomes" id="UP001489509">
    <property type="component" value="Unassembled WGS sequence"/>
</dbReference>
<gene>
    <name evidence="1" type="ORF">WMO26_06675</name>
</gene>
<sequence>MLQKPYFHIAPEVAEASERALCACAPAFDRIDRQTEQNQQKVLCAFIENRVSESHFVPSTGYGYGDRGREVLDRVFADAMDAEDALVRHSFLSGTHTLSVALFGVLRPGDKMLSVTGIPYDTIHSVIGLRGSGQGSLKDFGIAFDSVALKEDGEPDYDGIEQALDDAVKMVYVQRSRGYTLRKSLSAKTIGEIARFVKKKKPGVVVMVDNCYGEFVDEAEPTAYGADLMAGSLIKNPGGGVAPTGGYIAGRSDLIELCACRHTTAGVGREIGATLGHTRELFLGLFHAPHVTGEALKTAVFAAGLMKELGFAVTPEPLEERHDIIQAVKLQTPENLIAFCQGMQAGAPIDAFVTPEPWDMPGYDSQVIMAAGAFTMGASIELSADAPLREPYAVWMQGGLNFHSGKTGVQLAATHLLQLFKK</sequence>
<dbReference type="PANTHER" id="PTHR46658:SF1">
    <property type="entry name" value="CYS OR MET METABOLISM PYRIDOXAL-PHOSPHATE-DEPENDENT ENZYME"/>
    <property type="match status" value="1"/>
</dbReference>
<comment type="caution">
    <text evidence="1">The sequence shown here is derived from an EMBL/GenBank/DDBJ whole genome shotgun (WGS) entry which is preliminary data.</text>
</comment>
<protein>
    <submittedName>
        <fullName evidence="1">Methionine gamma-lyase family protein</fullName>
    </submittedName>
</protein>
<dbReference type="InterPro" id="IPR009651">
    <property type="entry name" value="Met_g_lyase_put"/>
</dbReference>
<proteinExistence type="predicted"/>
<dbReference type="PANTHER" id="PTHR46658">
    <property type="entry name" value="CYS OR MET METABOLISM PYRIDOXAL-PHOSPHATE-DEPENDENT ENZYME"/>
    <property type="match status" value="1"/>
</dbReference>
<evidence type="ECO:0000313" key="2">
    <source>
        <dbReference type="Proteomes" id="UP001489509"/>
    </source>
</evidence>
<dbReference type="Pfam" id="PF06838">
    <property type="entry name" value="Met_gamma_lyase"/>
    <property type="match status" value="1"/>
</dbReference>
<dbReference type="InterPro" id="IPR015424">
    <property type="entry name" value="PyrdxlP-dep_Trfase"/>
</dbReference>
<dbReference type="Gene3D" id="3.40.640.10">
    <property type="entry name" value="Type I PLP-dependent aspartate aminotransferase-like (Major domain)"/>
    <property type="match status" value="1"/>
</dbReference>
<evidence type="ECO:0000313" key="1">
    <source>
        <dbReference type="EMBL" id="MEQ2440505.1"/>
    </source>
</evidence>
<keyword evidence="2" id="KW-1185">Reference proteome</keyword>
<dbReference type="RefSeq" id="WP_349219108.1">
    <property type="nucleotide sequence ID" value="NZ_JBBMFD010000008.1"/>
</dbReference>